<evidence type="ECO:0000313" key="2">
    <source>
        <dbReference type="EMBL" id="AFM27363.1"/>
    </source>
</evidence>
<dbReference type="SUPFAM" id="SSF117856">
    <property type="entry name" value="AF0104/ALDC/Ptd012-like"/>
    <property type="match status" value="1"/>
</dbReference>
<dbReference type="GO" id="GO:0003677">
    <property type="term" value="F:DNA binding"/>
    <property type="evidence" value="ECO:0007669"/>
    <property type="project" value="UniProtKB-KW"/>
</dbReference>
<evidence type="ECO:0000259" key="1">
    <source>
        <dbReference type="PROSITE" id="PS51742"/>
    </source>
</evidence>
<feature type="domain" description="PPC" evidence="1">
    <location>
        <begin position="1"/>
        <end position="136"/>
    </location>
</feature>
<accession>I4CCS2</accession>
<dbReference type="InterPro" id="IPR005175">
    <property type="entry name" value="PPC_dom"/>
</dbReference>
<name>I4CCS2_DESTA</name>
<organism evidence="2 3">
    <name type="scientific">Desulfomonile tiedjei (strain ATCC 49306 / DSM 6799 / DCB-1)</name>
    <dbReference type="NCBI Taxonomy" id="706587"/>
    <lineage>
        <taxon>Bacteria</taxon>
        <taxon>Pseudomonadati</taxon>
        <taxon>Thermodesulfobacteriota</taxon>
        <taxon>Desulfomonilia</taxon>
        <taxon>Desulfomonilales</taxon>
        <taxon>Desulfomonilaceae</taxon>
        <taxon>Desulfomonile</taxon>
    </lineage>
</organism>
<evidence type="ECO:0000313" key="3">
    <source>
        <dbReference type="Proteomes" id="UP000006055"/>
    </source>
</evidence>
<dbReference type="PANTHER" id="PTHR34988">
    <property type="entry name" value="PROTEIN, PUTATIVE-RELATED"/>
    <property type="match status" value="1"/>
</dbReference>
<dbReference type="HOGENOM" id="CLU_114051_2_3_7"/>
<dbReference type="CDD" id="cd11378">
    <property type="entry name" value="DUF296"/>
    <property type="match status" value="1"/>
</dbReference>
<keyword evidence="3" id="KW-1185">Reference proteome</keyword>
<dbReference type="STRING" id="706587.Desti_4743"/>
<keyword evidence="2" id="KW-0238">DNA-binding</keyword>
<proteinExistence type="predicted"/>
<reference evidence="3" key="1">
    <citation type="submission" date="2012-06" db="EMBL/GenBank/DDBJ databases">
        <title>Complete sequence of chromosome of Desulfomonile tiedjei DSM 6799.</title>
        <authorList>
            <person name="Lucas S."/>
            <person name="Copeland A."/>
            <person name="Lapidus A."/>
            <person name="Glavina del Rio T."/>
            <person name="Dalin E."/>
            <person name="Tice H."/>
            <person name="Bruce D."/>
            <person name="Goodwin L."/>
            <person name="Pitluck S."/>
            <person name="Peters L."/>
            <person name="Ovchinnikova G."/>
            <person name="Zeytun A."/>
            <person name="Lu M."/>
            <person name="Kyrpides N."/>
            <person name="Mavromatis K."/>
            <person name="Ivanova N."/>
            <person name="Brettin T."/>
            <person name="Detter J.C."/>
            <person name="Han C."/>
            <person name="Larimer F."/>
            <person name="Land M."/>
            <person name="Hauser L."/>
            <person name="Markowitz V."/>
            <person name="Cheng J.-F."/>
            <person name="Hugenholtz P."/>
            <person name="Woyke T."/>
            <person name="Wu D."/>
            <person name="Spring S."/>
            <person name="Schroeder M."/>
            <person name="Brambilla E."/>
            <person name="Klenk H.-P."/>
            <person name="Eisen J.A."/>
        </authorList>
    </citation>
    <scope>NUCLEOTIDE SEQUENCE [LARGE SCALE GENOMIC DNA]</scope>
    <source>
        <strain evidence="3">ATCC 49306 / DSM 6799 / DCB-1</strain>
    </source>
</reference>
<dbReference type="RefSeq" id="WP_014812471.1">
    <property type="nucleotide sequence ID" value="NC_018025.1"/>
</dbReference>
<sequence>MSEPFFARLPKDADLLDSITGAFKERSISKASFTVIGAVEGAVLAYYDHQERTYKSKEFSGLMEITSCSGNVSFKDGQIFVHAHIILAGHDFQCYGGHLMQGAKIFAAELHGVPIPGETPERRFDDPTGLFLWAEK</sequence>
<dbReference type="EMBL" id="CP003360">
    <property type="protein sequence ID" value="AFM27363.1"/>
    <property type="molecule type" value="Genomic_DNA"/>
</dbReference>
<dbReference type="PANTHER" id="PTHR34988:SF1">
    <property type="entry name" value="DNA-BINDING PROTEIN"/>
    <property type="match status" value="1"/>
</dbReference>
<dbReference type="PROSITE" id="PS51742">
    <property type="entry name" value="PPC"/>
    <property type="match status" value="1"/>
</dbReference>
<dbReference type="Pfam" id="PF03479">
    <property type="entry name" value="PCC"/>
    <property type="match status" value="1"/>
</dbReference>
<dbReference type="OrthoDB" id="9791702at2"/>
<dbReference type="KEGG" id="dti:Desti_4743"/>
<gene>
    <name evidence="2" type="ordered locus">Desti_4743</name>
</gene>
<dbReference type="eggNOG" id="COG1661">
    <property type="taxonomic scope" value="Bacteria"/>
</dbReference>
<dbReference type="PIRSF" id="PIRSF016702">
    <property type="entry name" value="DNA_bp_PD1"/>
    <property type="match status" value="1"/>
</dbReference>
<dbReference type="Proteomes" id="UP000006055">
    <property type="component" value="Chromosome"/>
</dbReference>
<dbReference type="AlphaFoldDB" id="I4CCS2"/>
<dbReference type="InterPro" id="IPR025707">
    <property type="entry name" value="DNA_bp_PD1"/>
</dbReference>
<protein>
    <submittedName>
        <fullName evidence="2">Putative DNA-binding protein with PD1-like DNA-binding motif</fullName>
    </submittedName>
</protein>
<dbReference type="Gene3D" id="3.30.1330.80">
    <property type="entry name" value="Hypothetical protein, similar to alpha- acetolactate decarboxylase, domain 2"/>
    <property type="match status" value="1"/>
</dbReference>